<name>A0A4T3F6F1_9SPHN</name>
<dbReference type="AlphaFoldDB" id="A0A4T3F6F1"/>
<evidence type="ECO:0000256" key="6">
    <source>
        <dbReference type="ARBA" id="ARBA00022989"/>
    </source>
</evidence>
<accession>A0A4T3F6F1</accession>
<dbReference type="EMBL" id="SSHH01000001">
    <property type="protein sequence ID" value="TIX52099.1"/>
    <property type="molecule type" value="Genomic_DNA"/>
</dbReference>
<comment type="similarity">
    <text evidence="2">Belongs to the bacterial sugar transferase family.</text>
</comment>
<evidence type="ECO:0000256" key="8">
    <source>
        <dbReference type="ARBA" id="ARBA00023169"/>
    </source>
</evidence>
<evidence type="ECO:0000256" key="3">
    <source>
        <dbReference type="ARBA" id="ARBA00022475"/>
    </source>
</evidence>
<sequence>MFDFTLALTLAIVFAPLMLLLVLMVKLTSPGPVIFCQQRVGRNGELFPCLKLRTMVVDAQARLDHLLATDPKARAEWQEDQKLRNDPRITPIGHFLRRTSLDELPQLWNILMGHMSFVGPRPIVQDEVSRYGVHIGRYCAVRPGLTGLWQISGRNDVSYSERVRLDVKYVRRHTFVGDMFICARTVPAILGSRGCY</sequence>
<evidence type="ECO:0000256" key="2">
    <source>
        <dbReference type="ARBA" id="ARBA00006464"/>
    </source>
</evidence>
<dbReference type="PANTHER" id="PTHR30576">
    <property type="entry name" value="COLANIC BIOSYNTHESIS UDP-GLUCOSE LIPID CARRIER TRANSFERASE"/>
    <property type="match status" value="1"/>
</dbReference>
<dbReference type="PANTHER" id="PTHR30576:SF4">
    <property type="entry name" value="UNDECAPRENYL-PHOSPHATE GALACTOSE PHOSPHOTRANSFERASE"/>
    <property type="match status" value="1"/>
</dbReference>
<comment type="subcellular location">
    <subcellularLocation>
        <location evidence="1">Cell membrane</location>
    </subcellularLocation>
</comment>
<keyword evidence="11" id="KW-1185">Reference proteome</keyword>
<keyword evidence="7" id="KW-0472">Membrane</keyword>
<evidence type="ECO:0000256" key="7">
    <source>
        <dbReference type="ARBA" id="ARBA00023136"/>
    </source>
</evidence>
<keyword evidence="3" id="KW-1003">Cell membrane</keyword>
<evidence type="ECO:0000313" key="10">
    <source>
        <dbReference type="EMBL" id="TIX52099.1"/>
    </source>
</evidence>
<reference evidence="10 11" key="1">
    <citation type="submission" date="2019-04" db="EMBL/GenBank/DDBJ databases">
        <title>Altererythrobacter aquimixticola sp. nov., isolated from sediment of junction between the ocean and a freshwater spring.</title>
        <authorList>
            <person name="Yoon J.-H."/>
        </authorList>
    </citation>
    <scope>NUCLEOTIDE SEQUENCE [LARGE SCALE GENOMIC DNA]</scope>
    <source>
        <strain evidence="10 11">SSKS-13</strain>
    </source>
</reference>
<feature type="domain" description="Bacterial sugar transferase" evidence="9">
    <location>
        <begin position="1"/>
        <end position="190"/>
    </location>
</feature>
<dbReference type="GO" id="GO:0016780">
    <property type="term" value="F:phosphotransferase activity, for other substituted phosphate groups"/>
    <property type="evidence" value="ECO:0007669"/>
    <property type="project" value="TreeGrafter"/>
</dbReference>
<dbReference type="GO" id="GO:0000271">
    <property type="term" value="P:polysaccharide biosynthetic process"/>
    <property type="evidence" value="ECO:0007669"/>
    <property type="project" value="UniProtKB-KW"/>
</dbReference>
<dbReference type="OrthoDB" id="9808602at2"/>
<comment type="caution">
    <text evidence="10">The sequence shown here is derived from an EMBL/GenBank/DDBJ whole genome shotgun (WGS) entry which is preliminary data.</text>
</comment>
<organism evidence="10 11">
    <name type="scientific">Alteraurantiacibacter aquimixticola</name>
    <dbReference type="NCBI Taxonomy" id="2489173"/>
    <lineage>
        <taxon>Bacteria</taxon>
        <taxon>Pseudomonadati</taxon>
        <taxon>Pseudomonadota</taxon>
        <taxon>Alphaproteobacteria</taxon>
        <taxon>Sphingomonadales</taxon>
        <taxon>Erythrobacteraceae</taxon>
        <taxon>Alteraurantiacibacter</taxon>
    </lineage>
</organism>
<dbReference type="Proteomes" id="UP000309389">
    <property type="component" value="Unassembled WGS sequence"/>
</dbReference>
<keyword evidence="4 10" id="KW-0808">Transferase</keyword>
<keyword evidence="6" id="KW-1133">Transmembrane helix</keyword>
<evidence type="ECO:0000313" key="11">
    <source>
        <dbReference type="Proteomes" id="UP000309389"/>
    </source>
</evidence>
<dbReference type="InterPro" id="IPR003362">
    <property type="entry name" value="Bact_transf"/>
</dbReference>
<evidence type="ECO:0000259" key="9">
    <source>
        <dbReference type="Pfam" id="PF02397"/>
    </source>
</evidence>
<dbReference type="GO" id="GO:0005886">
    <property type="term" value="C:plasma membrane"/>
    <property type="evidence" value="ECO:0007669"/>
    <property type="project" value="UniProtKB-SubCell"/>
</dbReference>
<evidence type="ECO:0000256" key="1">
    <source>
        <dbReference type="ARBA" id="ARBA00004236"/>
    </source>
</evidence>
<keyword evidence="8" id="KW-0270">Exopolysaccharide synthesis</keyword>
<proteinExistence type="inferred from homology"/>
<keyword evidence="5" id="KW-0812">Transmembrane</keyword>
<protein>
    <submittedName>
        <fullName evidence="10">Sugar transferase</fullName>
    </submittedName>
</protein>
<evidence type="ECO:0000256" key="5">
    <source>
        <dbReference type="ARBA" id="ARBA00022692"/>
    </source>
</evidence>
<gene>
    <name evidence="10" type="ORF">E5222_01880</name>
</gene>
<dbReference type="Pfam" id="PF02397">
    <property type="entry name" value="Bac_transf"/>
    <property type="match status" value="1"/>
</dbReference>
<evidence type="ECO:0000256" key="4">
    <source>
        <dbReference type="ARBA" id="ARBA00022679"/>
    </source>
</evidence>